<dbReference type="Proteomes" id="UP001153050">
    <property type="component" value="Unassembled WGS sequence"/>
</dbReference>
<evidence type="ECO:0000313" key="1">
    <source>
        <dbReference type="EMBL" id="CAH2407052.1"/>
    </source>
</evidence>
<gene>
    <name evidence="1" type="ORF">MES5069_550114</name>
</gene>
<sequence>MVGMAACLLMAGARRSRPLPDRAVSGAGAGHLLNRQAALAGAMPFERYSYDVRIKAGYDLQSAVGLDRLRNR</sequence>
<proteinExistence type="predicted"/>
<name>A0ABN8KC56_9HYPH</name>
<dbReference type="EMBL" id="CAKXZT010000152">
    <property type="protein sequence ID" value="CAH2407052.1"/>
    <property type="molecule type" value="Genomic_DNA"/>
</dbReference>
<comment type="caution">
    <text evidence="1">The sequence shown here is derived from an EMBL/GenBank/DDBJ whole genome shotgun (WGS) entry which is preliminary data.</text>
</comment>
<organism evidence="1 2">
    <name type="scientific">Mesorhizobium escarrei</name>
    <dbReference type="NCBI Taxonomy" id="666018"/>
    <lineage>
        <taxon>Bacteria</taxon>
        <taxon>Pseudomonadati</taxon>
        <taxon>Pseudomonadota</taxon>
        <taxon>Alphaproteobacteria</taxon>
        <taxon>Hyphomicrobiales</taxon>
        <taxon>Phyllobacteriaceae</taxon>
        <taxon>Mesorhizobium</taxon>
    </lineage>
</organism>
<accession>A0ABN8KC56</accession>
<reference evidence="1 2" key="1">
    <citation type="submission" date="2022-03" db="EMBL/GenBank/DDBJ databases">
        <authorList>
            <person name="Brunel B."/>
        </authorList>
    </citation>
    <scope>NUCLEOTIDE SEQUENCE [LARGE SCALE GENOMIC DNA]</scope>
    <source>
        <strain evidence="1">STM5069sample</strain>
    </source>
</reference>
<protein>
    <submittedName>
        <fullName evidence="1">Uncharacterized protein</fullName>
    </submittedName>
</protein>
<keyword evidence="2" id="KW-1185">Reference proteome</keyword>
<evidence type="ECO:0000313" key="2">
    <source>
        <dbReference type="Proteomes" id="UP001153050"/>
    </source>
</evidence>